<gene>
    <name evidence="11" type="ORF">Sangu_2484600</name>
</gene>
<dbReference type="InterPro" id="IPR011009">
    <property type="entry name" value="Kinase-like_dom_sf"/>
</dbReference>
<proteinExistence type="predicted"/>
<evidence type="ECO:0000256" key="8">
    <source>
        <dbReference type="ARBA" id="ARBA00023180"/>
    </source>
</evidence>
<dbReference type="InterPro" id="IPR001611">
    <property type="entry name" value="Leu-rich_rpt"/>
</dbReference>
<keyword evidence="7 9" id="KW-0472">Membrane</keyword>
<dbReference type="Gene3D" id="3.30.200.20">
    <property type="entry name" value="Phosphorylase Kinase, domain 1"/>
    <property type="match status" value="1"/>
</dbReference>
<dbReference type="GO" id="GO:0016020">
    <property type="term" value="C:membrane"/>
    <property type="evidence" value="ECO:0007669"/>
    <property type="project" value="UniProtKB-SubCell"/>
</dbReference>
<dbReference type="Pfam" id="PF00560">
    <property type="entry name" value="LRR_1"/>
    <property type="match status" value="1"/>
</dbReference>
<sequence>MMDLKSLISAKSYTSSLNTSTGIPLFVKRNQSASGLQYNQASSFPPSILLSNNRINGTIWPKIGQLKQLHVLDLSRNNITGTIPAPFRIWSNSNGGKFLSFPSSSFEGNPGLCGTQISPCDVNKKGLSSPPTAHRDRKFGRGSILGMTISIGVGIAILLAILLLRISRRDPGVPIEDVEEEINRAPRYSDAFGPPKLTYLNGTKAAIKRLSGDCGQMEREFQAEVEALSRAQHKNLVSLQGYCRYGNDRLLIYSYMENGSLDYWLHERVDGSSFLTWDTRLRIAQGAAQGLAYLHKEPNIVHRDIKTSNILLDEKFEAHLADFGLSRLLHPYDTHVTTDLVGTLGYIPPEYSQTLTKLSVLELFCWS</sequence>
<dbReference type="SUPFAM" id="SSF56112">
    <property type="entry name" value="Protein kinase-like (PK-like)"/>
    <property type="match status" value="1"/>
</dbReference>
<dbReference type="PANTHER" id="PTHR45974">
    <property type="entry name" value="RECEPTOR-LIKE PROTEIN 55"/>
    <property type="match status" value="1"/>
</dbReference>
<keyword evidence="8" id="KW-0325">Glycoprotein</keyword>
<keyword evidence="11" id="KW-0675">Receptor</keyword>
<keyword evidence="6 9" id="KW-1133">Transmembrane helix</keyword>
<organism evidence="11">
    <name type="scientific">Sesamum angustifolium</name>
    <dbReference type="NCBI Taxonomy" id="2727405"/>
    <lineage>
        <taxon>Eukaryota</taxon>
        <taxon>Viridiplantae</taxon>
        <taxon>Streptophyta</taxon>
        <taxon>Embryophyta</taxon>
        <taxon>Tracheophyta</taxon>
        <taxon>Spermatophyta</taxon>
        <taxon>Magnoliopsida</taxon>
        <taxon>eudicotyledons</taxon>
        <taxon>Gunneridae</taxon>
        <taxon>Pentapetalae</taxon>
        <taxon>asterids</taxon>
        <taxon>lamiids</taxon>
        <taxon>Lamiales</taxon>
        <taxon>Pedaliaceae</taxon>
        <taxon>Sesamum</taxon>
    </lineage>
</organism>
<dbReference type="AlphaFoldDB" id="A0AAW2IKJ7"/>
<evidence type="ECO:0000256" key="5">
    <source>
        <dbReference type="ARBA" id="ARBA00022737"/>
    </source>
</evidence>
<reference evidence="11" key="1">
    <citation type="submission" date="2020-06" db="EMBL/GenBank/DDBJ databases">
        <authorList>
            <person name="Li T."/>
            <person name="Hu X."/>
            <person name="Zhang T."/>
            <person name="Song X."/>
            <person name="Zhang H."/>
            <person name="Dai N."/>
            <person name="Sheng W."/>
            <person name="Hou X."/>
            <person name="Wei L."/>
        </authorList>
    </citation>
    <scope>NUCLEOTIDE SEQUENCE</scope>
    <source>
        <strain evidence="11">G01</strain>
        <tissue evidence="11">Leaf</tissue>
    </source>
</reference>
<reference evidence="11" key="2">
    <citation type="journal article" date="2024" name="Plant">
        <title>Genomic evolution and insights into agronomic trait innovations of Sesamum species.</title>
        <authorList>
            <person name="Miao H."/>
            <person name="Wang L."/>
            <person name="Qu L."/>
            <person name="Liu H."/>
            <person name="Sun Y."/>
            <person name="Le M."/>
            <person name="Wang Q."/>
            <person name="Wei S."/>
            <person name="Zheng Y."/>
            <person name="Lin W."/>
            <person name="Duan Y."/>
            <person name="Cao H."/>
            <person name="Xiong S."/>
            <person name="Wang X."/>
            <person name="Wei L."/>
            <person name="Li C."/>
            <person name="Ma Q."/>
            <person name="Ju M."/>
            <person name="Zhao R."/>
            <person name="Li G."/>
            <person name="Mu C."/>
            <person name="Tian Q."/>
            <person name="Mei H."/>
            <person name="Zhang T."/>
            <person name="Gao T."/>
            <person name="Zhang H."/>
        </authorList>
    </citation>
    <scope>NUCLEOTIDE SEQUENCE</scope>
    <source>
        <strain evidence="11">G01</strain>
    </source>
</reference>
<dbReference type="PROSITE" id="PS50011">
    <property type="entry name" value="PROTEIN_KINASE_DOM"/>
    <property type="match status" value="1"/>
</dbReference>
<evidence type="ECO:0000256" key="2">
    <source>
        <dbReference type="ARBA" id="ARBA00022614"/>
    </source>
</evidence>
<feature type="domain" description="Protein kinase" evidence="10">
    <location>
        <begin position="133"/>
        <end position="367"/>
    </location>
</feature>
<dbReference type="GO" id="GO:0004672">
    <property type="term" value="F:protein kinase activity"/>
    <property type="evidence" value="ECO:0007669"/>
    <property type="project" value="InterPro"/>
</dbReference>
<dbReference type="PROSITE" id="PS00108">
    <property type="entry name" value="PROTEIN_KINASE_ST"/>
    <property type="match status" value="1"/>
</dbReference>
<protein>
    <submittedName>
        <fullName evidence="11">Phytosulfokine receptor 2</fullName>
    </submittedName>
</protein>
<dbReference type="InterPro" id="IPR008271">
    <property type="entry name" value="Ser/Thr_kinase_AS"/>
</dbReference>
<dbReference type="SMART" id="SM00220">
    <property type="entry name" value="S_TKc"/>
    <property type="match status" value="1"/>
</dbReference>
<name>A0AAW2IKJ7_9LAMI</name>
<evidence type="ECO:0000259" key="10">
    <source>
        <dbReference type="PROSITE" id="PS50011"/>
    </source>
</evidence>
<comment type="subcellular location">
    <subcellularLocation>
        <location evidence="1">Membrane</location>
    </subcellularLocation>
</comment>
<evidence type="ECO:0000256" key="1">
    <source>
        <dbReference type="ARBA" id="ARBA00004370"/>
    </source>
</evidence>
<feature type="transmembrane region" description="Helical" evidence="9">
    <location>
        <begin position="144"/>
        <end position="164"/>
    </location>
</feature>
<evidence type="ECO:0000256" key="7">
    <source>
        <dbReference type="ARBA" id="ARBA00023136"/>
    </source>
</evidence>
<dbReference type="PANTHER" id="PTHR45974:SF12">
    <property type="entry name" value="PROTEIN KINASE DOMAIN-CONTAINING PROTEIN"/>
    <property type="match status" value="1"/>
</dbReference>
<dbReference type="InterPro" id="IPR000719">
    <property type="entry name" value="Prot_kinase_dom"/>
</dbReference>
<dbReference type="EMBL" id="JACGWK010001801">
    <property type="protein sequence ID" value="KAL0282650.1"/>
    <property type="molecule type" value="Genomic_DNA"/>
</dbReference>
<evidence type="ECO:0000256" key="9">
    <source>
        <dbReference type="SAM" id="Phobius"/>
    </source>
</evidence>
<comment type="caution">
    <text evidence="11">The sequence shown here is derived from an EMBL/GenBank/DDBJ whole genome shotgun (WGS) entry which is preliminary data.</text>
</comment>
<evidence type="ECO:0000256" key="6">
    <source>
        <dbReference type="ARBA" id="ARBA00022989"/>
    </source>
</evidence>
<evidence type="ECO:0000256" key="3">
    <source>
        <dbReference type="ARBA" id="ARBA00022692"/>
    </source>
</evidence>
<evidence type="ECO:0000313" key="11">
    <source>
        <dbReference type="EMBL" id="KAL0282650.1"/>
    </source>
</evidence>
<dbReference type="Gene3D" id="3.80.10.10">
    <property type="entry name" value="Ribonuclease Inhibitor"/>
    <property type="match status" value="1"/>
</dbReference>
<evidence type="ECO:0000256" key="4">
    <source>
        <dbReference type="ARBA" id="ARBA00022729"/>
    </source>
</evidence>
<dbReference type="Pfam" id="PF00069">
    <property type="entry name" value="Pkinase"/>
    <property type="match status" value="1"/>
</dbReference>
<dbReference type="InterPro" id="IPR032675">
    <property type="entry name" value="LRR_dom_sf"/>
</dbReference>
<dbReference type="Gene3D" id="1.10.510.10">
    <property type="entry name" value="Transferase(Phosphotransferase) domain 1"/>
    <property type="match status" value="1"/>
</dbReference>
<keyword evidence="4" id="KW-0732">Signal</keyword>
<accession>A0AAW2IKJ7</accession>
<dbReference type="GO" id="GO:0005524">
    <property type="term" value="F:ATP binding"/>
    <property type="evidence" value="ECO:0007669"/>
    <property type="project" value="InterPro"/>
</dbReference>
<dbReference type="SUPFAM" id="SSF52058">
    <property type="entry name" value="L domain-like"/>
    <property type="match status" value="1"/>
</dbReference>
<keyword evidence="2" id="KW-0433">Leucine-rich repeat</keyword>
<keyword evidence="5" id="KW-0677">Repeat</keyword>
<keyword evidence="3 9" id="KW-0812">Transmembrane</keyword>